<organism evidence="2 3">
    <name type="scientific">Candidatus Mycobacterium methanotrophicum</name>
    <dbReference type="NCBI Taxonomy" id="2943498"/>
    <lineage>
        <taxon>Bacteria</taxon>
        <taxon>Bacillati</taxon>
        <taxon>Actinomycetota</taxon>
        <taxon>Actinomycetes</taxon>
        <taxon>Mycobacteriales</taxon>
        <taxon>Mycobacteriaceae</taxon>
        <taxon>Mycobacterium</taxon>
    </lineage>
</organism>
<proteinExistence type="predicted"/>
<dbReference type="SUPFAM" id="SSF53271">
    <property type="entry name" value="PRTase-like"/>
    <property type="match status" value="1"/>
</dbReference>
<name>A0ABY4QQW1_9MYCO</name>
<dbReference type="InterPro" id="IPR000836">
    <property type="entry name" value="PRTase_dom"/>
</dbReference>
<dbReference type="InterPro" id="IPR029057">
    <property type="entry name" value="PRTase-like"/>
</dbReference>
<dbReference type="Proteomes" id="UP001056610">
    <property type="component" value="Plasmid unnamed"/>
</dbReference>
<dbReference type="CDD" id="cd06223">
    <property type="entry name" value="PRTases_typeI"/>
    <property type="match status" value="1"/>
</dbReference>
<dbReference type="Gene3D" id="3.40.50.2020">
    <property type="match status" value="1"/>
</dbReference>
<evidence type="ECO:0000259" key="1">
    <source>
        <dbReference type="Pfam" id="PF00156"/>
    </source>
</evidence>
<dbReference type="GO" id="GO:0016757">
    <property type="term" value="F:glycosyltransferase activity"/>
    <property type="evidence" value="ECO:0007669"/>
    <property type="project" value="UniProtKB-KW"/>
</dbReference>
<gene>
    <name evidence="2" type="ORF">M5I08_24930</name>
</gene>
<geneLocation type="plasmid" evidence="2 3">
    <name>unnamed</name>
</geneLocation>
<accession>A0ABY4QQW1</accession>
<dbReference type="RefSeq" id="WP_249763489.1">
    <property type="nucleotide sequence ID" value="NZ_CP097321.1"/>
</dbReference>
<protein>
    <submittedName>
        <fullName evidence="2">Phosphoribosyltransferase</fullName>
    </submittedName>
</protein>
<keyword evidence="2" id="KW-0808">Transferase</keyword>
<dbReference type="EMBL" id="CP097321">
    <property type="protein sequence ID" value="UQX13452.1"/>
    <property type="molecule type" value="Genomic_DNA"/>
</dbReference>
<keyword evidence="2" id="KW-0328">Glycosyltransferase</keyword>
<evidence type="ECO:0000313" key="2">
    <source>
        <dbReference type="EMBL" id="UQX13452.1"/>
    </source>
</evidence>
<reference evidence="2" key="1">
    <citation type="submission" date="2022-05" db="EMBL/GenBank/DDBJ databases">
        <title>A methanotrophic Mycobacterium dominates a cave microbial ecosystem.</title>
        <authorList>
            <person name="Van Spanning R.J.M."/>
            <person name="Guan Q."/>
            <person name="Melkonian C."/>
            <person name="Gallant J."/>
            <person name="Polerecky L."/>
            <person name="Flot J.-F."/>
            <person name="Brandt B.W."/>
            <person name="Braster M."/>
            <person name="Iturbe Espinoza P."/>
            <person name="Aerts J."/>
            <person name="Meima-Franke M."/>
            <person name="Piersma S.R."/>
            <person name="Bunduc C."/>
            <person name="Ummels R."/>
            <person name="Pain A."/>
            <person name="Fleming E.J."/>
            <person name="van der Wel N."/>
            <person name="Gherman V.D."/>
            <person name="Sarbu S.M."/>
            <person name="Bodelier P.L.E."/>
            <person name="Bitter W."/>
        </authorList>
    </citation>
    <scope>NUCLEOTIDE SEQUENCE</scope>
    <source>
        <strain evidence="2">Sulfur Cave</strain>
        <plasmid evidence="2">unnamed</plasmid>
    </source>
</reference>
<dbReference type="Pfam" id="PF00156">
    <property type="entry name" value="Pribosyltran"/>
    <property type="match status" value="1"/>
</dbReference>
<keyword evidence="3" id="KW-1185">Reference proteome</keyword>
<evidence type="ECO:0000313" key="3">
    <source>
        <dbReference type="Proteomes" id="UP001056610"/>
    </source>
</evidence>
<sequence>MDAPRTADADRFAIPPGVHPAIVGKRVLLVDDTWTSGTSMQSAAAALKRAGAASITGLCVTRWLSWSWIEHVPLLQRVTATAFDPFSCIAYARVCRLPPT</sequence>
<keyword evidence="2" id="KW-0614">Plasmid</keyword>
<feature type="domain" description="Phosphoribosyltransferase" evidence="1">
    <location>
        <begin position="22"/>
        <end position="56"/>
    </location>
</feature>